<sequence length="85" mass="9433">MSSVSNLIFMLNFGAEAFSAKLANRIIYSLRYADSPKSNTLQSNSIAMPSSPNWPSRKPVSLPRFAIHREQIQICIGDSGRIDDC</sequence>
<dbReference type="AlphaFoldDB" id="A0A2K1IST2"/>
<reference evidence="3" key="3">
    <citation type="submission" date="2020-12" db="UniProtKB">
        <authorList>
            <consortium name="EnsemblPlants"/>
        </authorList>
    </citation>
    <scope>IDENTIFICATION</scope>
</reference>
<organism evidence="2">
    <name type="scientific">Physcomitrium patens</name>
    <name type="common">Spreading-leaved earth moss</name>
    <name type="synonym">Physcomitrella patens</name>
    <dbReference type="NCBI Taxonomy" id="3218"/>
    <lineage>
        <taxon>Eukaryota</taxon>
        <taxon>Viridiplantae</taxon>
        <taxon>Streptophyta</taxon>
        <taxon>Embryophyta</taxon>
        <taxon>Bryophyta</taxon>
        <taxon>Bryophytina</taxon>
        <taxon>Bryopsida</taxon>
        <taxon>Funariidae</taxon>
        <taxon>Funariales</taxon>
        <taxon>Funariaceae</taxon>
        <taxon>Physcomitrium</taxon>
    </lineage>
</organism>
<name>A0A2K1IST2_PHYPA</name>
<evidence type="ECO:0000256" key="1">
    <source>
        <dbReference type="SAM" id="MobiDB-lite"/>
    </source>
</evidence>
<evidence type="ECO:0000313" key="3">
    <source>
        <dbReference type="EnsemblPlants" id="Pp3c21_20979V3.1"/>
    </source>
</evidence>
<reference evidence="2 4" key="1">
    <citation type="journal article" date="2008" name="Science">
        <title>The Physcomitrella genome reveals evolutionary insights into the conquest of land by plants.</title>
        <authorList>
            <person name="Rensing S."/>
            <person name="Lang D."/>
            <person name="Zimmer A."/>
            <person name="Terry A."/>
            <person name="Salamov A."/>
            <person name="Shapiro H."/>
            <person name="Nishiyama T."/>
            <person name="Perroud P.-F."/>
            <person name="Lindquist E."/>
            <person name="Kamisugi Y."/>
            <person name="Tanahashi T."/>
            <person name="Sakakibara K."/>
            <person name="Fujita T."/>
            <person name="Oishi K."/>
            <person name="Shin-I T."/>
            <person name="Kuroki Y."/>
            <person name="Toyoda A."/>
            <person name="Suzuki Y."/>
            <person name="Hashimoto A."/>
            <person name="Yamaguchi K."/>
            <person name="Sugano A."/>
            <person name="Kohara Y."/>
            <person name="Fujiyama A."/>
            <person name="Anterola A."/>
            <person name="Aoki S."/>
            <person name="Ashton N."/>
            <person name="Barbazuk W.B."/>
            <person name="Barker E."/>
            <person name="Bennetzen J."/>
            <person name="Bezanilla M."/>
            <person name="Blankenship R."/>
            <person name="Cho S.H."/>
            <person name="Dutcher S."/>
            <person name="Estelle M."/>
            <person name="Fawcett J.A."/>
            <person name="Gundlach H."/>
            <person name="Hanada K."/>
            <person name="Heyl A."/>
            <person name="Hicks K.A."/>
            <person name="Hugh J."/>
            <person name="Lohr M."/>
            <person name="Mayer K."/>
            <person name="Melkozernov A."/>
            <person name="Murata T."/>
            <person name="Nelson D."/>
            <person name="Pils B."/>
            <person name="Prigge M."/>
            <person name="Reiss B."/>
            <person name="Renner T."/>
            <person name="Rombauts S."/>
            <person name="Rushton P."/>
            <person name="Sanderfoot A."/>
            <person name="Schween G."/>
            <person name="Shiu S.-H."/>
            <person name="Stueber K."/>
            <person name="Theodoulou F.L."/>
            <person name="Tu H."/>
            <person name="Van de Peer Y."/>
            <person name="Verrier P.J."/>
            <person name="Waters E."/>
            <person name="Wood A."/>
            <person name="Yang L."/>
            <person name="Cove D."/>
            <person name="Cuming A."/>
            <person name="Hasebe M."/>
            <person name="Lucas S."/>
            <person name="Mishler D.B."/>
            <person name="Reski R."/>
            <person name="Grigoriev I."/>
            <person name="Quatrano R.S."/>
            <person name="Boore J.L."/>
        </authorList>
    </citation>
    <scope>NUCLEOTIDE SEQUENCE [LARGE SCALE GENOMIC DNA]</scope>
    <source>
        <strain evidence="3 4">cv. Gransden 2004</strain>
    </source>
</reference>
<dbReference type="PaxDb" id="3218-PP1S179_72V6.1"/>
<dbReference type="Proteomes" id="UP000006727">
    <property type="component" value="Chromosome 21"/>
</dbReference>
<protein>
    <submittedName>
        <fullName evidence="2 3">Uncharacterized protein</fullName>
    </submittedName>
</protein>
<proteinExistence type="predicted"/>
<dbReference type="InParanoid" id="A0A2K1IST2"/>
<dbReference type="Gramene" id="Pp3c21_20979V3.1">
    <property type="protein sequence ID" value="Pp3c21_20979V3.1"/>
    <property type="gene ID" value="Pp3c21_20979"/>
</dbReference>
<gene>
    <name evidence="2" type="ORF">PHYPA_026460</name>
</gene>
<evidence type="ECO:0000313" key="4">
    <source>
        <dbReference type="Proteomes" id="UP000006727"/>
    </source>
</evidence>
<feature type="region of interest" description="Disordered" evidence="1">
    <location>
        <begin position="38"/>
        <end position="57"/>
    </location>
</feature>
<keyword evidence="4" id="KW-1185">Reference proteome</keyword>
<dbReference type="EnsemblPlants" id="Pp3c21_20979V3.1">
    <property type="protein sequence ID" value="Pp3c21_20979V3.1"/>
    <property type="gene ID" value="Pp3c21_20979"/>
</dbReference>
<reference evidence="2 4" key="2">
    <citation type="journal article" date="2018" name="Plant J.">
        <title>The Physcomitrella patens chromosome-scale assembly reveals moss genome structure and evolution.</title>
        <authorList>
            <person name="Lang D."/>
            <person name="Ullrich K.K."/>
            <person name="Murat F."/>
            <person name="Fuchs J."/>
            <person name="Jenkins J."/>
            <person name="Haas F.B."/>
            <person name="Piednoel M."/>
            <person name="Gundlach H."/>
            <person name="Van Bel M."/>
            <person name="Meyberg R."/>
            <person name="Vives C."/>
            <person name="Morata J."/>
            <person name="Symeonidi A."/>
            <person name="Hiss M."/>
            <person name="Muchero W."/>
            <person name="Kamisugi Y."/>
            <person name="Saleh O."/>
            <person name="Blanc G."/>
            <person name="Decker E.L."/>
            <person name="van Gessel N."/>
            <person name="Grimwood J."/>
            <person name="Hayes R.D."/>
            <person name="Graham S.W."/>
            <person name="Gunter L.E."/>
            <person name="McDaniel S.F."/>
            <person name="Hoernstein S.N.W."/>
            <person name="Larsson A."/>
            <person name="Li F.W."/>
            <person name="Perroud P.F."/>
            <person name="Phillips J."/>
            <person name="Ranjan P."/>
            <person name="Rokshar D.S."/>
            <person name="Rothfels C.J."/>
            <person name="Schneider L."/>
            <person name="Shu S."/>
            <person name="Stevenson D.W."/>
            <person name="Thummler F."/>
            <person name="Tillich M."/>
            <person name="Villarreal Aguilar J.C."/>
            <person name="Widiez T."/>
            <person name="Wong G.K."/>
            <person name="Wymore A."/>
            <person name="Zhang Y."/>
            <person name="Zimmer A.D."/>
            <person name="Quatrano R.S."/>
            <person name="Mayer K.F.X."/>
            <person name="Goodstein D."/>
            <person name="Casacuberta J.M."/>
            <person name="Vandepoele K."/>
            <person name="Reski R."/>
            <person name="Cuming A.C."/>
            <person name="Tuskan G.A."/>
            <person name="Maumus F."/>
            <person name="Salse J."/>
            <person name="Schmutz J."/>
            <person name="Rensing S.A."/>
        </authorList>
    </citation>
    <scope>NUCLEOTIDE SEQUENCE [LARGE SCALE GENOMIC DNA]</scope>
    <source>
        <strain evidence="3 4">cv. Gransden 2004</strain>
    </source>
</reference>
<evidence type="ECO:0000313" key="2">
    <source>
        <dbReference type="EMBL" id="PNR32334.1"/>
    </source>
</evidence>
<dbReference type="EMBL" id="ABEU02000021">
    <property type="protein sequence ID" value="PNR32334.1"/>
    <property type="molecule type" value="Genomic_DNA"/>
</dbReference>
<feature type="compositionally biased region" description="Polar residues" evidence="1">
    <location>
        <begin position="38"/>
        <end position="54"/>
    </location>
</feature>
<accession>A0A2K1IST2</accession>